<protein>
    <recommendedName>
        <fullName evidence="5">RNA polymerase sigma factor</fullName>
    </recommendedName>
</protein>
<reference evidence="9 10" key="1">
    <citation type="submission" date="2020-08" db="EMBL/GenBank/DDBJ databases">
        <title>Bridging the membrane lipid divide: bacteria of the FCB group superphylum have the potential to synthesize archaeal ether lipids.</title>
        <authorList>
            <person name="Villanueva L."/>
            <person name="Von Meijenfeldt F.A.B."/>
            <person name="Westbye A.B."/>
            <person name="Yadav S."/>
            <person name="Hopmans E.C."/>
            <person name="Dutilh B.E."/>
            <person name="Sinninghe Damste J.S."/>
        </authorList>
    </citation>
    <scope>NUCLEOTIDE SEQUENCE [LARGE SCALE GENOMIC DNA]</scope>
    <source>
        <strain evidence="9">NIOZ-UU30</strain>
    </source>
</reference>
<proteinExistence type="inferred from homology"/>
<dbReference type="AlphaFoldDB" id="A0A8J6TMQ7"/>
<dbReference type="GO" id="GO:0016987">
    <property type="term" value="F:sigma factor activity"/>
    <property type="evidence" value="ECO:0007669"/>
    <property type="project" value="UniProtKB-KW"/>
</dbReference>
<dbReference type="GO" id="GO:0003677">
    <property type="term" value="F:DNA binding"/>
    <property type="evidence" value="ECO:0007669"/>
    <property type="project" value="UniProtKB-KW"/>
</dbReference>
<evidence type="ECO:0000313" key="9">
    <source>
        <dbReference type="EMBL" id="MBC8361641.1"/>
    </source>
</evidence>
<feature type="domain" description="RNA polymerase sigma-70" evidence="8">
    <location>
        <begin position="216"/>
        <end position="242"/>
    </location>
</feature>
<dbReference type="PANTHER" id="PTHR30385:SF7">
    <property type="entry name" value="RNA POLYMERASE SIGMA FACTOR FLIA"/>
    <property type="match status" value="1"/>
</dbReference>
<dbReference type="InterPro" id="IPR012845">
    <property type="entry name" value="RNA_pol_sigma_FliA_WhiG"/>
</dbReference>
<evidence type="ECO:0000256" key="6">
    <source>
        <dbReference type="SAM" id="MobiDB-lite"/>
    </source>
</evidence>
<dbReference type="InterPro" id="IPR007630">
    <property type="entry name" value="RNA_pol_sigma70_r4"/>
</dbReference>
<dbReference type="Pfam" id="PF04539">
    <property type="entry name" value="Sigma70_r3"/>
    <property type="match status" value="1"/>
</dbReference>
<dbReference type="PROSITE" id="PS00715">
    <property type="entry name" value="SIGMA70_1"/>
    <property type="match status" value="1"/>
</dbReference>
<dbReference type="CDD" id="cd06171">
    <property type="entry name" value="Sigma70_r4"/>
    <property type="match status" value="1"/>
</dbReference>
<dbReference type="EMBL" id="JACNJH010000142">
    <property type="protein sequence ID" value="MBC8361641.1"/>
    <property type="molecule type" value="Genomic_DNA"/>
</dbReference>
<evidence type="ECO:0000256" key="3">
    <source>
        <dbReference type="ARBA" id="ARBA00023125"/>
    </source>
</evidence>
<dbReference type="InterPro" id="IPR013324">
    <property type="entry name" value="RNA_pol_sigma_r3/r4-like"/>
</dbReference>
<evidence type="ECO:0000256" key="2">
    <source>
        <dbReference type="ARBA" id="ARBA00023082"/>
    </source>
</evidence>
<dbReference type="InterPro" id="IPR013325">
    <property type="entry name" value="RNA_pol_sigma_r2"/>
</dbReference>
<organism evidence="9 10">
    <name type="scientific">Candidatus Desulfatibia profunda</name>
    <dbReference type="NCBI Taxonomy" id="2841695"/>
    <lineage>
        <taxon>Bacteria</taxon>
        <taxon>Pseudomonadati</taxon>
        <taxon>Thermodesulfobacteriota</taxon>
        <taxon>Desulfobacteria</taxon>
        <taxon>Desulfobacterales</taxon>
        <taxon>Desulfobacterales incertae sedis</taxon>
        <taxon>Candidatus Desulfatibia</taxon>
    </lineage>
</organism>
<dbReference type="InterPro" id="IPR014284">
    <property type="entry name" value="RNA_pol_sigma-70_dom"/>
</dbReference>
<dbReference type="Proteomes" id="UP000603434">
    <property type="component" value="Unassembled WGS sequence"/>
</dbReference>
<dbReference type="PRINTS" id="PR00046">
    <property type="entry name" value="SIGMA70FCT"/>
</dbReference>
<comment type="similarity">
    <text evidence="5">Belongs to the sigma-70 factor family.</text>
</comment>
<dbReference type="NCBIfam" id="TIGR02937">
    <property type="entry name" value="sigma70-ECF"/>
    <property type="match status" value="1"/>
</dbReference>
<feature type="region of interest" description="Disordered" evidence="6">
    <location>
        <begin position="252"/>
        <end position="271"/>
    </location>
</feature>
<dbReference type="Pfam" id="PF04545">
    <property type="entry name" value="Sigma70_r4"/>
    <property type="match status" value="1"/>
</dbReference>
<gene>
    <name evidence="9" type="ORF">H8E23_09600</name>
</gene>
<evidence type="ECO:0000259" key="7">
    <source>
        <dbReference type="PROSITE" id="PS00715"/>
    </source>
</evidence>
<dbReference type="SUPFAM" id="SSF88659">
    <property type="entry name" value="Sigma3 and sigma4 domains of RNA polymerase sigma factors"/>
    <property type="match status" value="2"/>
</dbReference>
<evidence type="ECO:0000313" key="10">
    <source>
        <dbReference type="Proteomes" id="UP000603434"/>
    </source>
</evidence>
<keyword evidence="4 5" id="KW-0804">Transcription</keyword>
<evidence type="ECO:0000259" key="8">
    <source>
        <dbReference type="PROSITE" id="PS00716"/>
    </source>
</evidence>
<dbReference type="InterPro" id="IPR007624">
    <property type="entry name" value="RNA_pol_sigma70_r3"/>
</dbReference>
<evidence type="ECO:0000256" key="4">
    <source>
        <dbReference type="ARBA" id="ARBA00023163"/>
    </source>
</evidence>
<dbReference type="PANTHER" id="PTHR30385">
    <property type="entry name" value="SIGMA FACTOR F FLAGELLAR"/>
    <property type="match status" value="1"/>
</dbReference>
<dbReference type="InterPro" id="IPR000943">
    <property type="entry name" value="RNA_pol_sigma70"/>
</dbReference>
<dbReference type="Pfam" id="PF04542">
    <property type="entry name" value="Sigma70_r2"/>
    <property type="match status" value="1"/>
</dbReference>
<comment type="caution">
    <text evidence="9">The sequence shown here is derived from an EMBL/GenBank/DDBJ whole genome shotgun (WGS) entry which is preliminary data.</text>
</comment>
<keyword evidence="1 5" id="KW-0805">Transcription regulation</keyword>
<accession>A0A8J6TMQ7</accession>
<keyword evidence="3 5" id="KW-0238">DNA-binding</keyword>
<dbReference type="GO" id="GO:0006352">
    <property type="term" value="P:DNA-templated transcription initiation"/>
    <property type="evidence" value="ECO:0007669"/>
    <property type="project" value="InterPro"/>
</dbReference>
<dbReference type="PROSITE" id="PS00716">
    <property type="entry name" value="SIGMA70_2"/>
    <property type="match status" value="1"/>
</dbReference>
<dbReference type="Gene3D" id="1.10.1740.10">
    <property type="match status" value="1"/>
</dbReference>
<comment type="function">
    <text evidence="5">Sigma factors are initiation factors that promote the attachment of RNA polymerase to specific initiation sites and are then released.</text>
</comment>
<name>A0A8J6TMQ7_9BACT</name>
<dbReference type="SUPFAM" id="SSF88946">
    <property type="entry name" value="Sigma2 domain of RNA polymerase sigma factors"/>
    <property type="match status" value="1"/>
</dbReference>
<feature type="domain" description="RNA polymerase sigma-70" evidence="7">
    <location>
        <begin position="65"/>
        <end position="78"/>
    </location>
</feature>
<keyword evidence="2 5" id="KW-0731">Sigma factor</keyword>
<dbReference type="Gene3D" id="1.20.140.160">
    <property type="match status" value="1"/>
</dbReference>
<dbReference type="InterPro" id="IPR007627">
    <property type="entry name" value="RNA_pol_sigma70_r2"/>
</dbReference>
<dbReference type="GO" id="GO:0003899">
    <property type="term" value="F:DNA-directed RNA polymerase activity"/>
    <property type="evidence" value="ECO:0007669"/>
    <property type="project" value="InterPro"/>
</dbReference>
<dbReference type="NCBIfam" id="TIGR02479">
    <property type="entry name" value="FliA_WhiG"/>
    <property type="match status" value="1"/>
</dbReference>
<evidence type="ECO:0000256" key="5">
    <source>
        <dbReference type="RuleBase" id="RU362124"/>
    </source>
</evidence>
<sequence length="271" mass="31629">MMTSKSEKSALAGRSGPGKQPGRASNKPERRNILRRKLIDRYMPTIRRIVFKYNRKLPSKIDLDDLVSAGVAGLLRALERFEPERGVKFKCFVNYHIRGSILDELRQWDHLPRSERQAAKRMEQTYLQLEQSLKRQPTDEEIAGAMQLPLEKYYQHKAFSKVDFLSYEDLWDGEEAKDLLELIFRKDLKLKLTRVISRLPEKEKAVIDFYYFKEKTLKETAKLLNVSEGRASQLHKQAMAHLANARQELEQISRPELEQISRPDSEPSSEL</sequence>
<feature type="region of interest" description="Disordered" evidence="6">
    <location>
        <begin position="1"/>
        <end position="31"/>
    </location>
</feature>
<evidence type="ECO:0000256" key="1">
    <source>
        <dbReference type="ARBA" id="ARBA00023015"/>
    </source>
</evidence>
<feature type="compositionally biased region" description="Basic and acidic residues" evidence="6">
    <location>
        <begin position="252"/>
        <end position="265"/>
    </location>
</feature>